<dbReference type="InterPro" id="IPR043504">
    <property type="entry name" value="Peptidase_S1_PA_chymotrypsin"/>
</dbReference>
<dbReference type="Gene3D" id="2.40.10.10">
    <property type="entry name" value="Trypsin-like serine proteases"/>
    <property type="match status" value="2"/>
</dbReference>
<proteinExistence type="predicted"/>
<evidence type="ECO:0000313" key="1">
    <source>
        <dbReference type="EMBL" id="GAA2625912.1"/>
    </source>
</evidence>
<protein>
    <submittedName>
        <fullName evidence="1">Uncharacterized protein</fullName>
    </submittedName>
</protein>
<dbReference type="SUPFAM" id="SSF50494">
    <property type="entry name" value="Trypsin-like serine proteases"/>
    <property type="match status" value="1"/>
</dbReference>
<dbReference type="EMBL" id="BAAATD010000012">
    <property type="protein sequence ID" value="GAA2625912.1"/>
    <property type="molecule type" value="Genomic_DNA"/>
</dbReference>
<evidence type="ECO:0000313" key="2">
    <source>
        <dbReference type="Proteomes" id="UP001501509"/>
    </source>
</evidence>
<sequence length="477" mass="51143">MPAPAVALATAAVTVTLVLTPAIPVWADPGRLSPRSTDVVLDDPAPVNRPTLVKIKNDAQAKGISLQQALDIHIAQAANRLTKADEPDGPVDIPNVTIDDLTAAQLHDLALIAKDDGTDLATAIDAHGWQDQFNDIADKLEDDYPDQFSGAIKADDGSSAWFGFKGAIPPAAIETVKALPVKVTLTGNRGFSEKELDAQNRAAHAHVVQNSAVAAASAGYDIRTGTVTVSAQLKPEVKRNATLEAELDPPTPSVNGISAKTVVANASKAPMDGYLRGGGWLERRTASDNYAAHCTAAFNVIERGGSAKRSSTAGHCMWAHELLRHRNHGNDTGHTQVVRKMKHMGEHGDIAFNNTGTAGSDTPTRTFYFTHTKKRYADKENRPRVGTRVCKYGRTTGESCDNVEQLGWINDYGQWGYPVVYGLAETKKGYTQGGDSGGPWYYGGTVYGVTSGGDRSGDIFTPTDTTFYKHGYVVWTR</sequence>
<dbReference type="RefSeq" id="WP_344547097.1">
    <property type="nucleotide sequence ID" value="NZ_BAAATD010000012.1"/>
</dbReference>
<accession>A0ABP6CQA0</accession>
<name>A0ABP6CQA0_9ACTN</name>
<organism evidence="1 2">
    <name type="scientific">Actinomadura fulvescens</name>
    <dbReference type="NCBI Taxonomy" id="46160"/>
    <lineage>
        <taxon>Bacteria</taxon>
        <taxon>Bacillati</taxon>
        <taxon>Actinomycetota</taxon>
        <taxon>Actinomycetes</taxon>
        <taxon>Streptosporangiales</taxon>
        <taxon>Thermomonosporaceae</taxon>
        <taxon>Actinomadura</taxon>
    </lineage>
</organism>
<reference evidence="2" key="1">
    <citation type="journal article" date="2019" name="Int. J. Syst. Evol. Microbiol.">
        <title>The Global Catalogue of Microorganisms (GCM) 10K type strain sequencing project: providing services to taxonomists for standard genome sequencing and annotation.</title>
        <authorList>
            <consortium name="The Broad Institute Genomics Platform"/>
            <consortium name="The Broad Institute Genome Sequencing Center for Infectious Disease"/>
            <person name="Wu L."/>
            <person name="Ma J."/>
        </authorList>
    </citation>
    <scope>NUCLEOTIDE SEQUENCE [LARGE SCALE GENOMIC DNA]</scope>
    <source>
        <strain evidence="2">JCM 6833</strain>
    </source>
</reference>
<dbReference type="InterPro" id="IPR009003">
    <property type="entry name" value="Peptidase_S1_PA"/>
</dbReference>
<comment type="caution">
    <text evidence="1">The sequence shown here is derived from an EMBL/GenBank/DDBJ whole genome shotgun (WGS) entry which is preliminary data.</text>
</comment>
<keyword evidence="2" id="KW-1185">Reference proteome</keyword>
<gene>
    <name evidence="1" type="ORF">GCM10010411_73440</name>
</gene>
<dbReference type="Proteomes" id="UP001501509">
    <property type="component" value="Unassembled WGS sequence"/>
</dbReference>